<keyword evidence="1" id="KW-0694">RNA-binding</keyword>
<evidence type="ECO:0000313" key="3">
    <source>
        <dbReference type="EMBL" id="GAI06034.1"/>
    </source>
</evidence>
<evidence type="ECO:0000259" key="2">
    <source>
        <dbReference type="Pfam" id="PF01029"/>
    </source>
</evidence>
<dbReference type="GO" id="GO:0003723">
    <property type="term" value="F:RNA binding"/>
    <property type="evidence" value="ECO:0007669"/>
    <property type="project" value="UniProtKB-KW"/>
</dbReference>
<evidence type="ECO:0000256" key="1">
    <source>
        <dbReference type="ARBA" id="ARBA00022884"/>
    </source>
</evidence>
<dbReference type="Gene3D" id="1.10.940.10">
    <property type="entry name" value="NusB-like"/>
    <property type="match status" value="1"/>
</dbReference>
<dbReference type="Pfam" id="PF01029">
    <property type="entry name" value="NusB"/>
    <property type="match status" value="1"/>
</dbReference>
<reference evidence="3" key="1">
    <citation type="journal article" date="2014" name="Front. Microbiol.">
        <title>High frequency of phylogenetically diverse reductive dehalogenase-homologous genes in deep subseafloor sedimentary metagenomes.</title>
        <authorList>
            <person name="Kawai M."/>
            <person name="Futagami T."/>
            <person name="Toyoda A."/>
            <person name="Takaki Y."/>
            <person name="Nishi S."/>
            <person name="Hori S."/>
            <person name="Arai W."/>
            <person name="Tsubouchi T."/>
            <person name="Morono Y."/>
            <person name="Uchiyama I."/>
            <person name="Ito T."/>
            <person name="Fujiyama A."/>
            <person name="Inagaki F."/>
            <person name="Takami H."/>
        </authorList>
    </citation>
    <scope>NUCLEOTIDE SEQUENCE</scope>
    <source>
        <strain evidence="3">Expedition CK06-06</strain>
    </source>
</reference>
<proteinExistence type="predicted"/>
<dbReference type="InterPro" id="IPR006027">
    <property type="entry name" value="NusB_RsmB_TIM44"/>
</dbReference>
<dbReference type="SUPFAM" id="SSF48013">
    <property type="entry name" value="NusB-like"/>
    <property type="match status" value="1"/>
</dbReference>
<sequence length="70" mass="8016">MTARKATLNALCEVDEGVNLKDALGKIFERDELSEEDRSLANELAFGTLRHREEIDQIIRETYTGGFYDH</sequence>
<name>X1MI63_9ZZZZ</name>
<protein>
    <recommendedName>
        <fullName evidence="2">NusB/RsmB/TIM44 domain-containing protein</fullName>
    </recommendedName>
</protein>
<accession>X1MI63</accession>
<dbReference type="AlphaFoldDB" id="X1MI63"/>
<gene>
    <name evidence="3" type="ORF">S06H3_12179</name>
</gene>
<dbReference type="InterPro" id="IPR035926">
    <property type="entry name" value="NusB-like_sf"/>
</dbReference>
<dbReference type="EMBL" id="BARV01005973">
    <property type="protein sequence ID" value="GAI06034.1"/>
    <property type="molecule type" value="Genomic_DNA"/>
</dbReference>
<dbReference type="GO" id="GO:0006355">
    <property type="term" value="P:regulation of DNA-templated transcription"/>
    <property type="evidence" value="ECO:0007669"/>
    <property type="project" value="InterPro"/>
</dbReference>
<feature type="domain" description="NusB/RsmB/TIM44" evidence="2">
    <location>
        <begin position="1"/>
        <end position="63"/>
    </location>
</feature>
<organism evidence="3">
    <name type="scientific">marine sediment metagenome</name>
    <dbReference type="NCBI Taxonomy" id="412755"/>
    <lineage>
        <taxon>unclassified sequences</taxon>
        <taxon>metagenomes</taxon>
        <taxon>ecological metagenomes</taxon>
    </lineage>
</organism>
<comment type="caution">
    <text evidence="3">The sequence shown here is derived from an EMBL/GenBank/DDBJ whole genome shotgun (WGS) entry which is preliminary data.</text>
</comment>